<dbReference type="Proteomes" id="UP000198703">
    <property type="component" value="Unassembled WGS sequence"/>
</dbReference>
<evidence type="ECO:0000259" key="1">
    <source>
        <dbReference type="Pfam" id="PF13467"/>
    </source>
</evidence>
<keyword evidence="3" id="KW-1185">Reference proteome</keyword>
<dbReference type="Gene3D" id="1.10.3990.20">
    <property type="entry name" value="protein bp1543"/>
    <property type="match status" value="1"/>
</dbReference>
<name>A0A1H3Z7L6_9RHOB</name>
<dbReference type="EMBL" id="FNQM01000003">
    <property type="protein sequence ID" value="SEA19813.1"/>
    <property type="molecule type" value="Genomic_DNA"/>
</dbReference>
<reference evidence="2 3" key="1">
    <citation type="submission" date="2016-10" db="EMBL/GenBank/DDBJ databases">
        <authorList>
            <person name="de Groot N.N."/>
        </authorList>
    </citation>
    <scope>NUCLEOTIDE SEQUENCE [LARGE SCALE GENOMIC DNA]</scope>
    <source>
        <strain evidence="2 3">DSM 15345</strain>
    </source>
</reference>
<dbReference type="InterPro" id="IPR027373">
    <property type="entry name" value="RHH_dom"/>
</dbReference>
<accession>A0A1H3Z7L6</accession>
<dbReference type="AlphaFoldDB" id="A0A1H3Z7L6"/>
<dbReference type="Pfam" id="PF13467">
    <property type="entry name" value="RHH_4"/>
    <property type="match status" value="1"/>
</dbReference>
<gene>
    <name evidence="2" type="ORF">SAMN05444370_103432</name>
</gene>
<sequence>MTLEPAFWEALAEMARADGASLNATASRIDARRPPDQGLASALRVAALEWALRRRGDQPIAPRAGKASSSQ</sequence>
<feature type="domain" description="Ribbon-helix-helix" evidence="1">
    <location>
        <begin position="2"/>
        <end position="50"/>
    </location>
</feature>
<organism evidence="2 3">
    <name type="scientific">Rubrimonas cliftonensis</name>
    <dbReference type="NCBI Taxonomy" id="89524"/>
    <lineage>
        <taxon>Bacteria</taxon>
        <taxon>Pseudomonadati</taxon>
        <taxon>Pseudomonadota</taxon>
        <taxon>Alphaproteobacteria</taxon>
        <taxon>Rhodobacterales</taxon>
        <taxon>Paracoccaceae</taxon>
        <taxon>Rubrimonas</taxon>
    </lineage>
</organism>
<protein>
    <submittedName>
        <fullName evidence="2">Ribbon-helix-helix domain-containing protein</fullName>
    </submittedName>
</protein>
<dbReference type="InterPro" id="IPR038268">
    <property type="entry name" value="RHH_sf"/>
</dbReference>
<evidence type="ECO:0000313" key="3">
    <source>
        <dbReference type="Proteomes" id="UP000198703"/>
    </source>
</evidence>
<proteinExistence type="predicted"/>
<evidence type="ECO:0000313" key="2">
    <source>
        <dbReference type="EMBL" id="SEA19813.1"/>
    </source>
</evidence>
<dbReference type="STRING" id="89524.SAMN05444370_103432"/>